<dbReference type="SUPFAM" id="SSF50156">
    <property type="entry name" value="PDZ domain-like"/>
    <property type="match status" value="1"/>
</dbReference>
<keyword evidence="9" id="KW-1185">Reference proteome</keyword>
<keyword evidence="4" id="KW-0472">Membrane</keyword>
<dbReference type="EMBL" id="KV425558">
    <property type="protein sequence ID" value="KZT28334.1"/>
    <property type="molecule type" value="Genomic_DNA"/>
</dbReference>
<dbReference type="GO" id="GO:0007030">
    <property type="term" value="P:Golgi organization"/>
    <property type="evidence" value="ECO:0007669"/>
    <property type="project" value="TreeGrafter"/>
</dbReference>
<feature type="domain" description="PDZ GRASP-type" evidence="7">
    <location>
        <begin position="15"/>
        <end position="125"/>
    </location>
</feature>
<comment type="subcellular location">
    <subcellularLocation>
        <location evidence="1">Golgi apparatus membrane</location>
    </subcellularLocation>
</comment>
<feature type="region of interest" description="Disordered" evidence="6">
    <location>
        <begin position="225"/>
        <end position="245"/>
    </location>
</feature>
<dbReference type="InParanoid" id="A0A165UL49"/>
<feature type="domain" description="PDZ GRASP-type" evidence="7">
    <location>
        <begin position="131"/>
        <end position="220"/>
    </location>
</feature>
<feature type="binding site" evidence="5">
    <location>
        <position position="123"/>
    </location>
    <ligand>
        <name>Zn(2+)</name>
        <dbReference type="ChEBI" id="CHEBI:29105"/>
    </ligand>
</feature>
<organism evidence="8 9">
    <name type="scientific">Neolentinus lepideus HHB14362 ss-1</name>
    <dbReference type="NCBI Taxonomy" id="1314782"/>
    <lineage>
        <taxon>Eukaryota</taxon>
        <taxon>Fungi</taxon>
        <taxon>Dikarya</taxon>
        <taxon>Basidiomycota</taxon>
        <taxon>Agaricomycotina</taxon>
        <taxon>Agaricomycetes</taxon>
        <taxon>Gloeophyllales</taxon>
        <taxon>Gloeophyllaceae</taxon>
        <taxon>Neolentinus</taxon>
    </lineage>
</organism>
<dbReference type="Proteomes" id="UP000076761">
    <property type="component" value="Unassembled WGS sequence"/>
</dbReference>
<evidence type="ECO:0000256" key="4">
    <source>
        <dbReference type="ARBA" id="ARBA00023136"/>
    </source>
</evidence>
<gene>
    <name evidence="8" type="ORF">NEOLEDRAFT_1231467</name>
</gene>
<reference evidence="8 9" key="1">
    <citation type="journal article" date="2016" name="Mol. Biol. Evol.">
        <title>Comparative Genomics of Early-Diverging Mushroom-Forming Fungi Provides Insights into the Origins of Lignocellulose Decay Capabilities.</title>
        <authorList>
            <person name="Nagy L.G."/>
            <person name="Riley R."/>
            <person name="Tritt A."/>
            <person name="Adam C."/>
            <person name="Daum C."/>
            <person name="Floudas D."/>
            <person name="Sun H."/>
            <person name="Yadav J.S."/>
            <person name="Pangilinan J."/>
            <person name="Larsson K.H."/>
            <person name="Matsuura K."/>
            <person name="Barry K."/>
            <person name="Labutti K."/>
            <person name="Kuo R."/>
            <person name="Ohm R.A."/>
            <person name="Bhattacharya S.S."/>
            <person name="Shirouzu T."/>
            <person name="Yoshinaga Y."/>
            <person name="Martin F.M."/>
            <person name="Grigoriev I.V."/>
            <person name="Hibbett D.S."/>
        </authorList>
    </citation>
    <scope>NUCLEOTIDE SEQUENCE [LARGE SCALE GENOMIC DNA]</scope>
    <source>
        <strain evidence="8 9">HHB14362 ss-1</strain>
    </source>
</reference>
<keyword evidence="2" id="KW-0677">Repeat</keyword>
<protein>
    <recommendedName>
        <fullName evidence="7">PDZ GRASP-type domain-containing protein</fullName>
    </recommendedName>
</protein>
<evidence type="ECO:0000256" key="5">
    <source>
        <dbReference type="PIRSR" id="PIRSR607583-1"/>
    </source>
</evidence>
<accession>A0A165UL49</accession>
<dbReference type="STRING" id="1314782.A0A165UL49"/>
<evidence type="ECO:0000256" key="1">
    <source>
        <dbReference type="ARBA" id="ARBA00004394"/>
    </source>
</evidence>
<evidence type="ECO:0000313" key="9">
    <source>
        <dbReference type="Proteomes" id="UP000076761"/>
    </source>
</evidence>
<dbReference type="OrthoDB" id="3318at2759"/>
<sequence>MGAGYSTSQDQTPSRALHVLRVTPASPASQANIEPFFDFVVGFEGDAFNSGKSIDASELEKIVESHEDRVLNLFVWNSKNRDTRVVAIVPSRAWSVPKSDIPDPKEPGPESKPSLLGLSMRMCEPEYSLDNVWHVLDVLEGSPAEDAGLVPYGDWIIGWSGGVLSAENDFYDVVESHTDKPLRVYVYSHDFDTIREVVLVPNRQWGGEGLLGCVFGFGLLHRIPSQPADREPGSTPPELREDDGDLEEQTLFVPAQRRNGGMCMTAKRCMIMSTMITDTNTIMGTTILTNMDMVPNTILTNMDMGPNTMIMNMDMSPNTTIANMTTDMSTHKPPNRSPSLQPPHEPSQFALPPSTNLPTQIAAPHPRPVAGPSGPSSTVLRSRERLGNMNIGRFGPGVHSSPPHMERNVSFGSAMSGTAALGIIGGRGAQDSATYGDEEQSNDFDDGVTSAETTDDDETASQGSLTSID</sequence>
<dbReference type="PANTHER" id="PTHR12893">
    <property type="entry name" value="GOLGI REASSEMBLY STACKING PROTEIN GRASP"/>
    <property type="match status" value="1"/>
</dbReference>
<dbReference type="InterPro" id="IPR036034">
    <property type="entry name" value="PDZ_sf"/>
</dbReference>
<feature type="compositionally biased region" description="Acidic residues" evidence="6">
    <location>
        <begin position="436"/>
        <end position="446"/>
    </location>
</feature>
<feature type="region of interest" description="Disordered" evidence="6">
    <location>
        <begin position="327"/>
        <end position="410"/>
    </location>
</feature>
<dbReference type="GO" id="GO:0000139">
    <property type="term" value="C:Golgi membrane"/>
    <property type="evidence" value="ECO:0007669"/>
    <property type="project" value="UniProtKB-SubCell"/>
</dbReference>
<dbReference type="AlphaFoldDB" id="A0A165UL49"/>
<keyword evidence="5" id="KW-0862">Zinc</keyword>
<keyword evidence="3" id="KW-0333">Golgi apparatus</keyword>
<dbReference type="GO" id="GO:0046872">
    <property type="term" value="F:metal ion binding"/>
    <property type="evidence" value="ECO:0007669"/>
    <property type="project" value="UniProtKB-KW"/>
</dbReference>
<evidence type="ECO:0000259" key="7">
    <source>
        <dbReference type="PROSITE" id="PS51865"/>
    </source>
</evidence>
<evidence type="ECO:0000256" key="3">
    <source>
        <dbReference type="ARBA" id="ARBA00023034"/>
    </source>
</evidence>
<keyword evidence="5" id="KW-0479">Metal-binding</keyword>
<dbReference type="Pfam" id="PF04495">
    <property type="entry name" value="GRASP55_65"/>
    <property type="match status" value="2"/>
</dbReference>
<dbReference type="PANTHER" id="PTHR12893:SF0">
    <property type="entry name" value="GRASP65"/>
    <property type="match status" value="1"/>
</dbReference>
<name>A0A165UL49_9AGAM</name>
<evidence type="ECO:0000256" key="2">
    <source>
        <dbReference type="ARBA" id="ARBA00022737"/>
    </source>
</evidence>
<evidence type="ECO:0000256" key="6">
    <source>
        <dbReference type="SAM" id="MobiDB-lite"/>
    </source>
</evidence>
<dbReference type="InterPro" id="IPR007583">
    <property type="entry name" value="GRASP55_65"/>
</dbReference>
<feature type="binding site" evidence="5">
    <location>
        <position position="18"/>
    </location>
    <ligand>
        <name>Zn(2+)</name>
        <dbReference type="ChEBI" id="CHEBI:29105"/>
    </ligand>
</feature>
<feature type="region of interest" description="Disordered" evidence="6">
    <location>
        <begin position="427"/>
        <end position="469"/>
    </location>
</feature>
<proteinExistence type="predicted"/>
<dbReference type="Gene3D" id="2.30.42.10">
    <property type="match status" value="2"/>
</dbReference>
<dbReference type="FunFam" id="2.30.42.10:FF:000026">
    <property type="entry name" value="Golgi reassembly stacking protein 2"/>
    <property type="match status" value="1"/>
</dbReference>
<dbReference type="InterPro" id="IPR024958">
    <property type="entry name" value="GRASP_PDZ"/>
</dbReference>
<dbReference type="PROSITE" id="PS51865">
    <property type="entry name" value="PDZ_GRASP"/>
    <property type="match status" value="2"/>
</dbReference>
<evidence type="ECO:0000313" key="8">
    <source>
        <dbReference type="EMBL" id="KZT28334.1"/>
    </source>
</evidence>
<dbReference type="FunCoup" id="A0A165UL49">
    <property type="interactions" value="215"/>
</dbReference>